<keyword evidence="8" id="KW-0597">Phosphoprotein</keyword>
<dbReference type="Proteomes" id="UP001108280">
    <property type="component" value="Chromosome 1"/>
</dbReference>
<evidence type="ECO:0000256" key="20">
    <source>
        <dbReference type="ARBA" id="ARBA00083289"/>
    </source>
</evidence>
<dbReference type="EMBL" id="KE664329">
    <property type="protein sequence ID" value="ERE90046.1"/>
    <property type="molecule type" value="Genomic_DNA"/>
</dbReference>
<dbReference type="RefSeq" id="XP_027250380.1">
    <property type="nucleotide sequence ID" value="XM_027394579.1"/>
</dbReference>
<comment type="similarity">
    <text evidence="5">Belongs to the shugoshin family.</text>
</comment>
<keyword evidence="11" id="KW-0159">Chromosome partition</keyword>
<feature type="compositionally biased region" description="Basic and acidic residues" evidence="21">
    <location>
        <begin position="404"/>
        <end position="415"/>
    </location>
</feature>
<dbReference type="CTD" id="151648"/>
<evidence type="ECO:0000256" key="19">
    <source>
        <dbReference type="ARBA" id="ARBA00074224"/>
    </source>
</evidence>
<dbReference type="PANTHER" id="PTHR21577">
    <property type="entry name" value="SHUGOSHIN"/>
    <property type="match status" value="1"/>
</dbReference>
<feature type="compositionally biased region" description="Basic residues" evidence="21">
    <location>
        <begin position="290"/>
        <end position="305"/>
    </location>
</feature>
<dbReference type="GeneTree" id="ENSGT00940000154107"/>
<evidence type="ECO:0000256" key="17">
    <source>
        <dbReference type="ARBA" id="ARBA00023306"/>
    </source>
</evidence>
<evidence type="ECO:0000256" key="15">
    <source>
        <dbReference type="ARBA" id="ARBA00023212"/>
    </source>
</evidence>
<dbReference type="OrthoDB" id="9901374at2759"/>
<evidence type="ECO:0000313" key="31">
    <source>
        <dbReference type="RefSeq" id="XP_027250381.1"/>
    </source>
</evidence>
<evidence type="ECO:0000259" key="22">
    <source>
        <dbReference type="Pfam" id="PF07557"/>
    </source>
</evidence>
<dbReference type="GO" id="GO:0005829">
    <property type="term" value="C:cytosol"/>
    <property type="evidence" value="ECO:0007669"/>
    <property type="project" value="Ensembl"/>
</dbReference>
<evidence type="ECO:0000256" key="3">
    <source>
        <dbReference type="ARBA" id="ARBA00004629"/>
    </source>
</evidence>
<evidence type="ECO:0000259" key="23">
    <source>
        <dbReference type="Pfam" id="PF07558"/>
    </source>
</evidence>
<keyword evidence="18" id="KW-0137">Centromere</keyword>
<dbReference type="RefSeq" id="XP_016830135.1">
    <property type="nucleotide sequence ID" value="XM_016974646.3"/>
</dbReference>
<reference evidence="27" key="1">
    <citation type="journal article" date="2011" name="Nat. Biotechnol.">
        <title>The genomic sequence of the Chinese hamster ovary (CHO)-K1 cell line.</title>
        <authorList>
            <person name="Xu X."/>
            <person name="Nagarajan H."/>
            <person name="Lewis N.E."/>
            <person name="Pan S."/>
            <person name="Cai Z."/>
            <person name="Liu X."/>
            <person name="Chen W."/>
            <person name="Xie M."/>
            <person name="Wang W."/>
            <person name="Hammond S."/>
            <person name="Andersen M.R."/>
            <person name="Neff N."/>
            <person name="Passarelli B."/>
            <person name="Koh W."/>
            <person name="Fan H.C."/>
            <person name="Wang J."/>
            <person name="Gui Y."/>
            <person name="Lee K.H."/>
            <person name="Betenbaugh M.J."/>
            <person name="Quake S.R."/>
            <person name="Famili I."/>
            <person name="Palsson B.O."/>
            <person name="Wang J."/>
        </authorList>
    </citation>
    <scope>NUCLEOTIDE SEQUENCE [LARGE SCALE GENOMIC DNA]</scope>
    <source>
        <strain evidence="27">CHO K1 cell line</strain>
    </source>
</reference>
<dbReference type="PANTHER" id="PTHR21577:SF3">
    <property type="entry name" value="SHUGOSHIN 1-RELATED"/>
    <property type="match status" value="1"/>
</dbReference>
<dbReference type="Ensembl" id="ENSCGRT00001027036.1">
    <property type="protein sequence ID" value="ENSCGRP00001022791.1"/>
    <property type="gene ID" value="ENSCGRG00001021224.1"/>
</dbReference>
<organism evidence="24 27">
    <name type="scientific">Cricetulus griseus</name>
    <name type="common">Chinese hamster</name>
    <name type="synonym">Cricetulus barabensis griseus</name>
    <dbReference type="NCBI Taxonomy" id="10029"/>
    <lineage>
        <taxon>Eukaryota</taxon>
        <taxon>Metazoa</taxon>
        <taxon>Chordata</taxon>
        <taxon>Craniata</taxon>
        <taxon>Vertebrata</taxon>
        <taxon>Euteleostomi</taxon>
        <taxon>Mammalia</taxon>
        <taxon>Eutheria</taxon>
        <taxon>Euarchontoglires</taxon>
        <taxon>Glires</taxon>
        <taxon>Rodentia</taxon>
        <taxon>Myomorpha</taxon>
        <taxon>Muroidea</taxon>
        <taxon>Cricetidae</taxon>
        <taxon>Cricetinae</taxon>
        <taxon>Cricetulus</taxon>
    </lineage>
</organism>
<evidence type="ECO:0000313" key="25">
    <source>
        <dbReference type="EMBL" id="ERE90046.1"/>
    </source>
</evidence>
<keyword evidence="14" id="KW-0175">Coiled coil</keyword>
<keyword evidence="12" id="KW-0995">Kinetochore</keyword>
<evidence type="ECO:0000256" key="7">
    <source>
        <dbReference type="ARBA" id="ARBA00022490"/>
    </source>
</evidence>
<dbReference type="InterPro" id="IPR038889">
    <property type="entry name" value="Shugoshin1/2"/>
</dbReference>
<evidence type="ECO:0000256" key="11">
    <source>
        <dbReference type="ARBA" id="ARBA00022829"/>
    </source>
</evidence>
<evidence type="ECO:0000256" key="8">
    <source>
        <dbReference type="ARBA" id="ARBA00022553"/>
    </source>
</evidence>
<evidence type="ECO:0000256" key="4">
    <source>
        <dbReference type="ARBA" id="ARBA00004647"/>
    </source>
</evidence>
<dbReference type="EMBL" id="JH000214">
    <property type="protein sequence ID" value="EGV96424.1"/>
    <property type="molecule type" value="Genomic_DNA"/>
</dbReference>
<evidence type="ECO:0000256" key="16">
    <source>
        <dbReference type="ARBA" id="ARBA00023242"/>
    </source>
</evidence>
<dbReference type="AlphaFoldDB" id="G3H8L3"/>
<dbReference type="GO" id="GO:0000776">
    <property type="term" value="C:kinetochore"/>
    <property type="evidence" value="ECO:0007669"/>
    <property type="project" value="UniProtKB-KW"/>
</dbReference>
<evidence type="ECO:0000256" key="21">
    <source>
        <dbReference type="SAM" id="MobiDB-lite"/>
    </source>
</evidence>
<feature type="region of interest" description="Disordered" evidence="21">
    <location>
        <begin position="366"/>
        <end position="434"/>
    </location>
</feature>
<accession>G3H8L3</accession>
<evidence type="ECO:0000313" key="27">
    <source>
        <dbReference type="Proteomes" id="UP000001075"/>
    </source>
</evidence>
<dbReference type="InterPro" id="IPR011515">
    <property type="entry name" value="Shugoshin_C"/>
</dbReference>
<evidence type="ECO:0000256" key="1">
    <source>
        <dbReference type="ARBA" id="ARBA00004300"/>
    </source>
</evidence>
<evidence type="ECO:0000313" key="29">
    <source>
        <dbReference type="Proteomes" id="UP001108280"/>
    </source>
</evidence>
<keyword evidence="15" id="KW-0206">Cytoskeleton</keyword>
<reference evidence="28" key="3">
    <citation type="journal article" date="2013" name="Nat. Biotechnol.">
        <title>Chinese hamster genome sequenced from sorted chromosomes.</title>
        <authorList>
            <person name="Brinkrolf K."/>
            <person name="Rupp O."/>
            <person name="Laux H."/>
            <person name="Kollin F."/>
            <person name="Ernst W."/>
            <person name="Linke B."/>
            <person name="Kofler R."/>
            <person name="Romand S."/>
            <person name="Hesse F."/>
            <person name="Budach W.E."/>
            <person name="Galosy S."/>
            <person name="Muller D."/>
            <person name="Noll T."/>
            <person name="Wienberg J."/>
            <person name="Jostock T."/>
            <person name="Leonard M."/>
            <person name="Grillari J."/>
            <person name="Tauch A."/>
            <person name="Goesmann A."/>
            <person name="Helk B."/>
            <person name="Mott J.E."/>
            <person name="Puhler A."/>
            <person name="Borth N."/>
        </authorList>
    </citation>
    <scope>NUCLEOTIDE SEQUENCE [LARGE SCALE GENOMIC DNA]</scope>
    <source>
        <strain evidence="28">17A/GY</strain>
    </source>
</reference>
<keyword evidence="13" id="KW-0832">Ubl conjugation</keyword>
<keyword evidence="17" id="KW-0131">Cell cycle</keyword>
<keyword evidence="16" id="KW-0539">Nucleus</keyword>
<comment type="subcellular location">
    <subcellularLocation>
        <location evidence="3">Chromosome</location>
        <location evidence="3">Centromere</location>
        <location evidence="3">Kinetochore</location>
    </subcellularLocation>
    <subcellularLocation>
        <location evidence="1">Cytoplasm</location>
        <location evidence="1">Cytoskeleton</location>
        <location evidence="1">Microtubule organizing center</location>
        <location evidence="1">Centrosome</location>
    </subcellularLocation>
    <subcellularLocation>
        <location evidence="4">Cytoplasm</location>
        <location evidence="4">Cytoskeleton</location>
        <location evidence="4">Spindle pole</location>
    </subcellularLocation>
    <subcellularLocation>
        <location evidence="2">Nucleus speckle</location>
    </subcellularLocation>
</comment>
<dbReference type="GO" id="GO:0000922">
    <property type="term" value="C:spindle pole"/>
    <property type="evidence" value="ECO:0007669"/>
    <property type="project" value="UniProtKB-SubCell"/>
</dbReference>
<evidence type="ECO:0000256" key="18">
    <source>
        <dbReference type="ARBA" id="ARBA00023328"/>
    </source>
</evidence>
<evidence type="ECO:0000256" key="6">
    <source>
        <dbReference type="ARBA" id="ARBA00022454"/>
    </source>
</evidence>
<feature type="domain" description="Shugoshin N-terminal coiled-coil" evidence="23">
    <location>
        <begin position="22"/>
        <end position="66"/>
    </location>
</feature>
<evidence type="ECO:0000256" key="5">
    <source>
        <dbReference type="ARBA" id="ARBA00010845"/>
    </source>
</evidence>
<dbReference type="FunFam" id="1.20.5.730:FF:000004">
    <property type="entry name" value="SGO1 isoform 1"/>
    <property type="match status" value="1"/>
</dbReference>
<dbReference type="KEGG" id="cge:100771769"/>
<sequence length="522" mass="59336">MAKERCQKKSFQDSLEDIKKRMKEKRNKNLAEIGKRKSFIVAPCQVPTNTSTLLKTYQDNNRLLVLALENEKSKVREAQDTILQLRRECYYLACQLYAVKKKLTSQPSEETDQNQKGYLEEVVSSSDNTISDLSVKSLQQTAPDENDEPFQTKEPSPVPPDTLGSDFDSSKVKSTDETLPRTVSFHCHLKKDFSNVSRSTALKDCEASYQVGQSLEVRSGCRDPTITLYRPENVEQNVCLWNKDQVNLSPRLTCPGMNAKTKEIILLSKPEQMKSKHKHAQKRRAEQRRANQRCKSKLSLRCKGSKGKDEHTVHPTKLSGSTGAGDAYDFNLEERVHLTPFQQKVSSGSRGEINSIHREGGAFELSASEDDSDDSYLPPCKHLEDHTRESDRPVTRSRPKRGLKYTDEKDTEKAPPTRTPTDIPPETEEESPGCSLKDVTNILMHPVVKIRKLSLSPRRHEDSPAVSLPKRRCTAITSYKEPTLASKLRRGDPFTDLCFLNSPIFKQKKDMRRRKRSTKLTQ</sequence>
<dbReference type="PaxDb" id="10029-XP_007635963.1"/>
<evidence type="ECO:0000313" key="30">
    <source>
        <dbReference type="RefSeq" id="XP_027250380.1"/>
    </source>
</evidence>
<dbReference type="OMA" id="FNNLCQF"/>
<feature type="region of interest" description="Disordered" evidence="21">
    <location>
        <begin position="271"/>
        <end position="325"/>
    </location>
</feature>
<evidence type="ECO:0000256" key="12">
    <source>
        <dbReference type="ARBA" id="ARBA00022838"/>
    </source>
</evidence>
<dbReference type="GO" id="GO:0071962">
    <property type="term" value="P:mitotic sister chromatid cohesion, centromeric"/>
    <property type="evidence" value="ECO:0007669"/>
    <property type="project" value="Ensembl"/>
</dbReference>
<dbReference type="GO" id="GO:0019900">
    <property type="term" value="F:kinase binding"/>
    <property type="evidence" value="ECO:0007669"/>
    <property type="project" value="Ensembl"/>
</dbReference>
<dbReference type="Gene3D" id="1.20.5.730">
    <property type="entry name" value="Single helix bin"/>
    <property type="match status" value="1"/>
</dbReference>
<evidence type="ECO:0000313" key="24">
    <source>
        <dbReference type="EMBL" id="EGV96424.1"/>
    </source>
</evidence>
<gene>
    <name evidence="26 30 31" type="primary">Sgo1</name>
    <name evidence="25" type="ORF">H671_1g1922</name>
    <name evidence="24" type="ORF">I79_006716</name>
</gene>
<dbReference type="GO" id="GO:0051301">
    <property type="term" value="P:cell division"/>
    <property type="evidence" value="ECO:0007669"/>
    <property type="project" value="UniProtKB-KW"/>
</dbReference>
<keyword evidence="10" id="KW-0498">Mitosis</keyword>
<dbReference type="RefSeq" id="XP_003500503.1">
    <property type="nucleotide sequence ID" value="XM_003500455.5"/>
</dbReference>
<dbReference type="Pfam" id="PF07558">
    <property type="entry name" value="Shugoshin_N"/>
    <property type="match status" value="1"/>
</dbReference>
<dbReference type="Pfam" id="PF07557">
    <property type="entry name" value="Shugoshin_C"/>
    <property type="match status" value="1"/>
</dbReference>
<keyword evidence="9" id="KW-0132">Cell division</keyword>
<reference evidence="25" key="4">
    <citation type="submission" date="2013-03" db="EMBL/GenBank/DDBJ databases">
        <title>Chinese hamster genome sequenced from sorted chromosomes.</title>
        <authorList>
            <person name="Brinkrolf K."/>
            <person name="Rupp O."/>
            <person name="Laux H."/>
            <person name="Kollin F."/>
            <person name="Ernst W."/>
            <person name="Linke B."/>
            <person name="Kofler R."/>
            <person name="Romand S."/>
            <person name="Hesse F."/>
            <person name="Budach W.E."/>
            <person name="Galosy S."/>
            <person name="Muller D."/>
            <person name="Noll T."/>
            <person name="Wienberg J."/>
            <person name="Jostock T."/>
            <person name="Leonard M."/>
            <person name="Grillari J."/>
            <person name="Tauch A."/>
            <person name="Goesmann A."/>
            <person name="Helk B."/>
            <person name="Mott J.E."/>
            <person name="Puehler A."/>
            <person name="Borth N."/>
        </authorList>
    </citation>
    <scope>NUCLEOTIDE SEQUENCE</scope>
    <source>
        <strain evidence="25">17A/GY</strain>
    </source>
</reference>
<dbReference type="GO" id="GO:0005813">
    <property type="term" value="C:centrosome"/>
    <property type="evidence" value="ECO:0007669"/>
    <property type="project" value="UniProtKB-SubCell"/>
</dbReference>
<keyword evidence="29" id="KW-1185">Reference proteome</keyword>
<name>G3H8L3_CRIGR</name>
<feature type="compositionally biased region" description="Basic and acidic residues" evidence="21">
    <location>
        <begin position="381"/>
        <end position="394"/>
    </location>
</feature>
<dbReference type="STRING" id="10029.G3H8L3"/>
<dbReference type="GeneID" id="100771769"/>
<dbReference type="Proteomes" id="UP000694386">
    <property type="component" value="Unplaced"/>
</dbReference>
<reference evidence="29" key="5">
    <citation type="journal article" date="2018" name="Biotechnol. Bioeng.">
        <title>A reference genome of the Chinese hamster based on a hybrid assembly strategy.</title>
        <authorList>
            <person name="Rupp O."/>
            <person name="MacDonald M.L."/>
            <person name="Li S."/>
            <person name="Dhiman H."/>
            <person name="Polson S."/>
            <person name="Griep S."/>
            <person name="Heffner K."/>
            <person name="Hernandez I."/>
            <person name="Brinkrolf K."/>
            <person name="Jadhav V."/>
            <person name="Samoudi M."/>
            <person name="Hao H."/>
            <person name="Kingham B."/>
            <person name="Goesmann A."/>
            <person name="Betenbaugh M.J."/>
            <person name="Lewis N.E."/>
            <person name="Borth N."/>
            <person name="Lee K.H."/>
        </authorList>
    </citation>
    <scope>NUCLEOTIDE SEQUENCE [LARGE SCALE GENOMIC DNA]</scope>
    <source>
        <strain evidence="29">17A/GY</strain>
    </source>
</reference>
<dbReference type="InterPro" id="IPR011516">
    <property type="entry name" value="Shugoshin_N"/>
</dbReference>
<dbReference type="GO" id="GO:0008608">
    <property type="term" value="P:attachment of spindle microtubules to kinetochore"/>
    <property type="evidence" value="ECO:0007669"/>
    <property type="project" value="Ensembl"/>
</dbReference>
<proteinExistence type="inferred from homology"/>
<reference evidence="26" key="8">
    <citation type="submission" date="2025-05" db="UniProtKB">
        <authorList>
            <consortium name="Ensembl"/>
        </authorList>
    </citation>
    <scope>IDENTIFICATION</scope>
</reference>
<evidence type="ECO:0000256" key="10">
    <source>
        <dbReference type="ARBA" id="ARBA00022776"/>
    </source>
</evidence>
<evidence type="ECO:0000256" key="2">
    <source>
        <dbReference type="ARBA" id="ARBA00004324"/>
    </source>
</evidence>
<protein>
    <recommendedName>
        <fullName evidence="19">Shugoshin 1</fullName>
    </recommendedName>
    <alternativeName>
        <fullName evidence="20">Shugoshin-like 1</fullName>
    </alternativeName>
</protein>
<reference evidence="29" key="6">
    <citation type="journal article" date="2020" name="Biotechnol. Bioeng.">
        <title>Chromosome-scale scaffolds for the Chinese hamster reference genome assembly to facilitate the study of the CHO epigenome.</title>
        <authorList>
            <person name="Hilliard W."/>
            <person name="MacDonald M."/>
            <person name="Lee K.H."/>
        </authorList>
    </citation>
    <scope>NUCLEOTIDE SEQUENCE [LARGE SCALE GENOMIC DNA]</scope>
    <source>
        <strain evidence="29">17A/GY</strain>
    </source>
</reference>
<dbReference type="Proteomes" id="UP000001075">
    <property type="component" value="Unassembled WGS sequence"/>
</dbReference>
<reference evidence="24" key="2">
    <citation type="submission" date="2011-08" db="EMBL/GenBank/DDBJ databases">
        <title>The genomic sequence of the Chinese hamster ovary CHO-K1 cell line.</title>
        <authorList>
            <person name="Xu X."/>
            <person name="Nagarajan H."/>
            <person name="Lewis N.E."/>
            <person name="Pan S."/>
            <person name="Cai Z."/>
            <person name="Liu X."/>
            <person name="Chen W."/>
            <person name="Xie M."/>
            <person name="Wang W."/>
            <person name="Hammond S."/>
            <person name="Andersen M.R."/>
            <person name="Neff N."/>
            <person name="Passarelli B."/>
            <person name="Koh W."/>
            <person name="Fan C.H."/>
            <person name="Wang J."/>
            <person name="Gui Y."/>
            <person name="Lee K.H."/>
            <person name="Betenbaugh M.J."/>
            <person name="Quake S.R."/>
            <person name="Famili I."/>
            <person name="Palsson B.O."/>
            <person name="Wang J."/>
        </authorList>
    </citation>
    <scope>NUCLEOTIDE SEQUENCE</scope>
</reference>
<evidence type="ECO:0000313" key="26">
    <source>
        <dbReference type="Ensembl" id="ENSCGRP00001022791.1"/>
    </source>
</evidence>
<dbReference type="Proteomes" id="UP000030759">
    <property type="component" value="Unassembled WGS sequence"/>
</dbReference>
<dbReference type="RefSeq" id="XP_027250381.1">
    <property type="nucleotide sequence ID" value="XM_027394580.1"/>
</dbReference>
<reference evidence="30 31" key="7">
    <citation type="submission" date="2025-04" db="UniProtKB">
        <authorList>
            <consortium name="RefSeq"/>
        </authorList>
    </citation>
    <scope>IDENTIFICATION</scope>
    <source>
        <strain evidence="30 31">17A/GY</strain>
        <tissue evidence="30 31">Liver</tissue>
    </source>
</reference>
<evidence type="ECO:0000256" key="14">
    <source>
        <dbReference type="ARBA" id="ARBA00023054"/>
    </source>
</evidence>
<dbReference type="eggNOG" id="KOG3575">
    <property type="taxonomic scope" value="Eukaryota"/>
</dbReference>
<dbReference type="GO" id="GO:0016607">
    <property type="term" value="C:nuclear speck"/>
    <property type="evidence" value="ECO:0007669"/>
    <property type="project" value="UniProtKB-SubCell"/>
</dbReference>
<keyword evidence="6" id="KW-0158">Chromosome</keyword>
<dbReference type="GO" id="GO:0045132">
    <property type="term" value="P:meiotic chromosome segregation"/>
    <property type="evidence" value="ECO:0007669"/>
    <property type="project" value="Ensembl"/>
</dbReference>
<feature type="domain" description="Shugoshin C-terminal" evidence="22">
    <location>
        <begin position="469"/>
        <end position="490"/>
    </location>
</feature>
<dbReference type="GO" id="GO:0010457">
    <property type="term" value="P:centriole-centriole cohesion"/>
    <property type="evidence" value="ECO:0007669"/>
    <property type="project" value="Ensembl"/>
</dbReference>
<keyword evidence="7" id="KW-0963">Cytoplasm</keyword>
<feature type="region of interest" description="Disordered" evidence="21">
    <location>
        <begin position="140"/>
        <end position="175"/>
    </location>
</feature>
<evidence type="ECO:0000313" key="28">
    <source>
        <dbReference type="Proteomes" id="UP000030759"/>
    </source>
</evidence>
<evidence type="ECO:0000256" key="9">
    <source>
        <dbReference type="ARBA" id="ARBA00022618"/>
    </source>
</evidence>
<evidence type="ECO:0000256" key="13">
    <source>
        <dbReference type="ARBA" id="ARBA00022843"/>
    </source>
</evidence>